<dbReference type="OrthoDB" id="9814833at2"/>
<dbReference type="InterPro" id="IPR009061">
    <property type="entry name" value="DNA-bd_dom_put_sf"/>
</dbReference>
<dbReference type="SUPFAM" id="SSF89082">
    <property type="entry name" value="Antibiotic binding domain of TipA-like multidrug resistance regulators"/>
    <property type="match status" value="1"/>
</dbReference>
<dbReference type="EMBL" id="FR687253">
    <property type="protein sequence ID" value="CBW84927.1"/>
    <property type="molecule type" value="Genomic_DNA"/>
</dbReference>
<evidence type="ECO:0000256" key="1">
    <source>
        <dbReference type="ARBA" id="ARBA00023015"/>
    </source>
</evidence>
<name>G2ZBR2_LISIP</name>
<dbReference type="PANTHER" id="PTHR30204">
    <property type="entry name" value="REDOX-CYCLING DRUG-SENSING TRANSCRIPTIONAL ACTIVATOR SOXR"/>
    <property type="match status" value="1"/>
</dbReference>
<accession>G2ZBR2</accession>
<dbReference type="PANTHER" id="PTHR30204:SF90">
    <property type="entry name" value="HTH-TYPE TRANSCRIPTIONAL ACTIVATOR MTA"/>
    <property type="match status" value="1"/>
</dbReference>
<sequence>MQTKELAELTGVSVRTLHHYDKIGLLIPQKDNVNGYRIYSEQDVDKLQQILFFKELDFPLKKIKQILDDPSFDKSVALSLQQNILIEKKKRIEKMLTTLNQTIKNEKGEITMTHEEKFTGFDFSNNPYEEEARTLWGDKVVEQANANISNLTKTEQQTIKESFDNEFRNLAAVRKRHPASEEAQFAMNHFFHYLNDNHGNIYSLEMFRGLGEMYVADERFTKNIDQFEDGLAMFLKEAMRVYAEDN</sequence>
<dbReference type="Pfam" id="PF13411">
    <property type="entry name" value="MerR_1"/>
    <property type="match status" value="1"/>
</dbReference>
<reference evidence="6 7" key="1">
    <citation type="journal article" date="2011" name="J. Bacteriol.">
        <title>Complete genome sequence of the animal pathogen Listeria ivanovii, which provides insights into host specificities and evolution of the genus Listeria.</title>
        <authorList>
            <person name="Buchrieser C."/>
            <person name="Rusniok C."/>
            <person name="Garrido P."/>
            <person name="Hain T."/>
            <person name="Scortti M."/>
            <person name="Lampidis R."/>
            <person name="Karst U."/>
            <person name="Chakraborty T."/>
            <person name="Cossart P."/>
            <person name="Kreft J."/>
            <person name="Vazquez-Boland J.A."/>
            <person name="Goebel W."/>
            <person name="Glaser P."/>
        </authorList>
    </citation>
    <scope>NUCLEOTIDE SEQUENCE [LARGE SCALE GENOMIC DNA]</scope>
    <source>
        <strain evidence="7">ATCC BAA-678 / PAM 55</strain>
    </source>
</reference>
<dbReference type="CDD" id="cd01106">
    <property type="entry name" value="HTH_TipAL-Mta"/>
    <property type="match status" value="1"/>
</dbReference>
<proteinExistence type="predicted"/>
<dbReference type="RefSeq" id="WP_014091965.1">
    <property type="nucleotide sequence ID" value="NC_016011.1"/>
</dbReference>
<evidence type="ECO:0000313" key="7">
    <source>
        <dbReference type="Proteomes" id="UP000001286"/>
    </source>
</evidence>
<evidence type="ECO:0000256" key="4">
    <source>
        <dbReference type="ARBA" id="ARBA00023163"/>
    </source>
</evidence>
<dbReference type="GO" id="GO:0003677">
    <property type="term" value="F:DNA binding"/>
    <property type="evidence" value="ECO:0007669"/>
    <property type="project" value="UniProtKB-KW"/>
</dbReference>
<dbReference type="SUPFAM" id="SSF46955">
    <property type="entry name" value="Putative DNA-binding domain"/>
    <property type="match status" value="1"/>
</dbReference>
<dbReference type="SMART" id="SM00422">
    <property type="entry name" value="HTH_MERR"/>
    <property type="match status" value="1"/>
</dbReference>
<gene>
    <name evidence="6" type="ordered locus">LIV_0450</name>
</gene>
<keyword evidence="4" id="KW-0804">Transcription</keyword>
<evidence type="ECO:0000256" key="2">
    <source>
        <dbReference type="ARBA" id="ARBA00023125"/>
    </source>
</evidence>
<dbReference type="Gene3D" id="1.10.490.50">
    <property type="entry name" value="Antibiotic binding domain of TipA-like multidrug resistance regulators"/>
    <property type="match status" value="1"/>
</dbReference>
<evidence type="ECO:0000256" key="3">
    <source>
        <dbReference type="ARBA" id="ARBA00023159"/>
    </source>
</evidence>
<dbReference type="PROSITE" id="PS50937">
    <property type="entry name" value="HTH_MERR_2"/>
    <property type="match status" value="1"/>
</dbReference>
<evidence type="ECO:0000313" key="6">
    <source>
        <dbReference type="EMBL" id="CBW84927.1"/>
    </source>
</evidence>
<dbReference type="AlphaFoldDB" id="G2ZBR2"/>
<dbReference type="KEGG" id="liv:LIV_0450"/>
<keyword evidence="2" id="KW-0238">DNA-binding</keyword>
<dbReference type="Proteomes" id="UP000001286">
    <property type="component" value="Chromosome"/>
</dbReference>
<feature type="domain" description="HTH merR-type" evidence="5">
    <location>
        <begin position="1"/>
        <end position="69"/>
    </location>
</feature>
<dbReference type="InterPro" id="IPR012925">
    <property type="entry name" value="TipAS_dom"/>
</dbReference>
<keyword evidence="3" id="KW-0010">Activator</keyword>
<evidence type="ECO:0000259" key="5">
    <source>
        <dbReference type="PROSITE" id="PS50937"/>
    </source>
</evidence>
<dbReference type="GeneID" id="57075440"/>
<organism evidence="6 7">
    <name type="scientific">Listeria ivanovii (strain ATCC BAA-678 / PAM 55)</name>
    <dbReference type="NCBI Taxonomy" id="881621"/>
    <lineage>
        <taxon>Bacteria</taxon>
        <taxon>Bacillati</taxon>
        <taxon>Bacillota</taxon>
        <taxon>Bacilli</taxon>
        <taxon>Bacillales</taxon>
        <taxon>Listeriaceae</taxon>
        <taxon>Listeria</taxon>
    </lineage>
</organism>
<dbReference type="eggNOG" id="COG0789">
    <property type="taxonomic scope" value="Bacteria"/>
</dbReference>
<dbReference type="Pfam" id="PF07739">
    <property type="entry name" value="TipAS"/>
    <property type="match status" value="1"/>
</dbReference>
<dbReference type="InterPro" id="IPR000551">
    <property type="entry name" value="MerR-type_HTH_dom"/>
</dbReference>
<dbReference type="InterPro" id="IPR036244">
    <property type="entry name" value="TipA-like_antibiotic-bd"/>
</dbReference>
<dbReference type="HOGENOM" id="CLU_060077_0_6_9"/>
<dbReference type="Gene3D" id="1.10.1660.10">
    <property type="match status" value="1"/>
</dbReference>
<dbReference type="InterPro" id="IPR047057">
    <property type="entry name" value="MerR_fam"/>
</dbReference>
<keyword evidence="1" id="KW-0805">Transcription regulation</keyword>
<protein>
    <submittedName>
        <fullName evidence="6">Putative transcription regulator (MerR family)</fullName>
    </submittedName>
</protein>
<dbReference type="GO" id="GO:0003700">
    <property type="term" value="F:DNA-binding transcription factor activity"/>
    <property type="evidence" value="ECO:0007669"/>
    <property type="project" value="InterPro"/>
</dbReference>